<dbReference type="AlphaFoldDB" id="A0A5N6IUJ8"/>
<dbReference type="EMBL" id="ML732858">
    <property type="protein sequence ID" value="KAB8268893.1"/>
    <property type="molecule type" value="Genomic_DNA"/>
</dbReference>
<accession>A0A5N6IUJ8</accession>
<dbReference type="Proteomes" id="UP000326289">
    <property type="component" value="Unassembled WGS sequence"/>
</dbReference>
<proteinExistence type="predicted"/>
<gene>
    <name evidence="1" type="ORF">BDV30DRAFT_198362</name>
</gene>
<reference evidence="1 2" key="1">
    <citation type="submission" date="2019-04" db="EMBL/GenBank/DDBJ databases">
        <title>Fungal friends and foes A comparative genomics study of 23 Aspergillus species from section Flavi.</title>
        <authorList>
            <consortium name="DOE Joint Genome Institute"/>
            <person name="Kjaerbolling I."/>
            <person name="Vesth T.C."/>
            <person name="Frisvad J.C."/>
            <person name="Nybo J.L."/>
            <person name="Theobald S."/>
            <person name="Kildgaard S."/>
            <person name="Petersen T.I."/>
            <person name="Kuo A."/>
            <person name="Sato A."/>
            <person name="Lyhne E.K."/>
            <person name="Kogle M.E."/>
            <person name="Wiebenga A."/>
            <person name="Kun R.S."/>
            <person name="Lubbers R.J."/>
            <person name="Makela M.R."/>
            <person name="Barry K."/>
            <person name="Chovatia M."/>
            <person name="Clum A."/>
            <person name="Daum C."/>
            <person name="Haridas S."/>
            <person name="He G."/>
            <person name="LaButti K."/>
            <person name="Lipzen A."/>
            <person name="Mondo S."/>
            <person name="Pangilinan J."/>
            <person name="Riley R."/>
            <person name="Salamov A."/>
            <person name="Simmons B.A."/>
            <person name="Magnuson J.K."/>
            <person name="Henrissat B."/>
            <person name="Mortensen U.H."/>
            <person name="Larsen T.O."/>
            <person name="De vries R.P."/>
            <person name="Grigoriev I.V."/>
            <person name="Machida M."/>
            <person name="Baker S.E."/>
            <person name="Andersen M.R."/>
        </authorList>
    </citation>
    <scope>NUCLEOTIDE SEQUENCE [LARGE SCALE GENOMIC DNA]</scope>
    <source>
        <strain evidence="1 2">CBS 117635</strain>
    </source>
</reference>
<evidence type="ECO:0000313" key="1">
    <source>
        <dbReference type="EMBL" id="KAB8268893.1"/>
    </source>
</evidence>
<evidence type="ECO:0000313" key="2">
    <source>
        <dbReference type="Proteomes" id="UP000326289"/>
    </source>
</evidence>
<protein>
    <submittedName>
        <fullName evidence="1">Uncharacterized protein</fullName>
    </submittedName>
</protein>
<organism evidence="1 2">
    <name type="scientific">Aspergillus minisclerotigenes</name>
    <dbReference type="NCBI Taxonomy" id="656917"/>
    <lineage>
        <taxon>Eukaryota</taxon>
        <taxon>Fungi</taxon>
        <taxon>Dikarya</taxon>
        <taxon>Ascomycota</taxon>
        <taxon>Pezizomycotina</taxon>
        <taxon>Eurotiomycetes</taxon>
        <taxon>Eurotiomycetidae</taxon>
        <taxon>Eurotiales</taxon>
        <taxon>Aspergillaceae</taxon>
        <taxon>Aspergillus</taxon>
        <taxon>Aspergillus subgen. Circumdati</taxon>
    </lineage>
</organism>
<name>A0A5N6IUJ8_9EURO</name>
<keyword evidence="2" id="KW-1185">Reference proteome</keyword>
<sequence length="177" mass="20122">MSVLGVVTHSSRCQLTMQPRVSSAINSDQTALLHSQGNRTKKKHHLSPIEVKPATHLVPARRLLPLDARLTRLPNHNLLRIFPLQQLTDHKEHCSHCFFNSIDNPASNMVSGVRNYVPKFCHTALGQCFQDSSFAWIPLDSYESYRLISKRLLASYHPRQVHHDSLILHFSAKLDST</sequence>